<proteinExistence type="predicted"/>
<evidence type="ECO:0008006" key="3">
    <source>
        <dbReference type="Google" id="ProtNLM"/>
    </source>
</evidence>
<gene>
    <name evidence="2" type="ORF">g.8301</name>
</gene>
<reference evidence="2" key="1">
    <citation type="submission" date="2015-11" db="EMBL/GenBank/DDBJ databases">
        <title>De novo transcriptome assembly of four potential Pierce s Disease insect vectors from Arizona vineyards.</title>
        <authorList>
            <person name="Tassone E.E."/>
        </authorList>
    </citation>
    <scope>NUCLEOTIDE SEQUENCE</scope>
</reference>
<feature type="compositionally biased region" description="Basic residues" evidence="1">
    <location>
        <begin position="93"/>
        <end position="104"/>
    </location>
</feature>
<feature type="compositionally biased region" description="Basic and acidic residues" evidence="1">
    <location>
        <begin position="175"/>
        <end position="195"/>
    </location>
</feature>
<feature type="region of interest" description="Disordered" evidence="1">
    <location>
        <begin position="146"/>
        <end position="197"/>
    </location>
</feature>
<feature type="region of interest" description="Disordered" evidence="1">
    <location>
        <begin position="90"/>
        <end position="123"/>
    </location>
</feature>
<evidence type="ECO:0000313" key="2">
    <source>
        <dbReference type="EMBL" id="JAS89468.1"/>
    </source>
</evidence>
<name>A0A1B6IRB5_9HEMI</name>
<protein>
    <recommendedName>
        <fullName evidence="3">H15 domain-containing protein</fullName>
    </recommendedName>
</protein>
<dbReference type="AlphaFoldDB" id="A0A1B6IRB5"/>
<evidence type="ECO:0000256" key="1">
    <source>
        <dbReference type="SAM" id="MobiDB-lite"/>
    </source>
</evidence>
<dbReference type="EMBL" id="GECU01018238">
    <property type="protein sequence ID" value="JAS89468.1"/>
    <property type="molecule type" value="Transcribed_RNA"/>
</dbReference>
<sequence>MTRITLGQVVSIIERLAGRRGARIGDIVNYIEDNIHHSVIHRRLDSAVKEGILEKRGDRFKLAKCLTSVKKTRKSPRLAARCVKTYTPQRLRNANRKHPKKSKRVAQQPGYNGEQSVSRITSQRTFPSTSTFQSLIFGQPTKRCSEENVTDDMSSYYQDSRSKASNSSRLASARDSVEMLRERRLSKSKEADHNSSESTIHSLFCKTRAMLPFAFW</sequence>
<organism evidence="2">
    <name type="scientific">Homalodisca liturata</name>
    <dbReference type="NCBI Taxonomy" id="320908"/>
    <lineage>
        <taxon>Eukaryota</taxon>
        <taxon>Metazoa</taxon>
        <taxon>Ecdysozoa</taxon>
        <taxon>Arthropoda</taxon>
        <taxon>Hexapoda</taxon>
        <taxon>Insecta</taxon>
        <taxon>Pterygota</taxon>
        <taxon>Neoptera</taxon>
        <taxon>Paraneoptera</taxon>
        <taxon>Hemiptera</taxon>
        <taxon>Auchenorrhyncha</taxon>
        <taxon>Membracoidea</taxon>
        <taxon>Cicadellidae</taxon>
        <taxon>Cicadellinae</taxon>
        <taxon>Proconiini</taxon>
        <taxon>Homalodisca</taxon>
    </lineage>
</organism>
<accession>A0A1B6IRB5</accession>
<feature type="compositionally biased region" description="Polar residues" evidence="1">
    <location>
        <begin position="151"/>
        <end position="170"/>
    </location>
</feature>
<feature type="compositionally biased region" description="Polar residues" evidence="1">
    <location>
        <begin position="109"/>
        <end position="123"/>
    </location>
</feature>